<proteinExistence type="predicted"/>
<evidence type="ECO:0000313" key="3">
    <source>
        <dbReference type="Proteomes" id="UP000595140"/>
    </source>
</evidence>
<dbReference type="EMBL" id="OOIL02003256">
    <property type="protein sequence ID" value="VFQ86871.1"/>
    <property type="molecule type" value="Genomic_DNA"/>
</dbReference>
<protein>
    <submittedName>
        <fullName evidence="2">Uncharacterized protein</fullName>
    </submittedName>
</protein>
<reference evidence="2 3" key="1">
    <citation type="submission" date="2018-04" db="EMBL/GenBank/DDBJ databases">
        <authorList>
            <person name="Vogel A."/>
        </authorList>
    </citation>
    <scope>NUCLEOTIDE SEQUENCE [LARGE SCALE GENOMIC DNA]</scope>
</reference>
<name>A0A484MD98_9ASTE</name>
<evidence type="ECO:0000313" key="2">
    <source>
        <dbReference type="EMBL" id="VFQ86871.1"/>
    </source>
</evidence>
<keyword evidence="1" id="KW-0175">Coiled coil</keyword>
<gene>
    <name evidence="2" type="ORF">CCAM_LOCUS28647</name>
</gene>
<evidence type="ECO:0000256" key="1">
    <source>
        <dbReference type="SAM" id="Coils"/>
    </source>
</evidence>
<organism evidence="2 3">
    <name type="scientific">Cuscuta campestris</name>
    <dbReference type="NCBI Taxonomy" id="132261"/>
    <lineage>
        <taxon>Eukaryota</taxon>
        <taxon>Viridiplantae</taxon>
        <taxon>Streptophyta</taxon>
        <taxon>Embryophyta</taxon>
        <taxon>Tracheophyta</taxon>
        <taxon>Spermatophyta</taxon>
        <taxon>Magnoliopsida</taxon>
        <taxon>eudicotyledons</taxon>
        <taxon>Gunneridae</taxon>
        <taxon>Pentapetalae</taxon>
        <taxon>asterids</taxon>
        <taxon>lamiids</taxon>
        <taxon>Solanales</taxon>
        <taxon>Convolvulaceae</taxon>
        <taxon>Cuscuteae</taxon>
        <taxon>Cuscuta</taxon>
        <taxon>Cuscuta subgen. Grammica</taxon>
        <taxon>Cuscuta sect. Cleistogrammica</taxon>
    </lineage>
</organism>
<dbReference type="AlphaFoldDB" id="A0A484MD98"/>
<sequence length="455" mass="52235">MGDCCRPLIQEIGRREKRSSRPLIVADPCSKKLRRGYELVEESIVEAEEQIAEIDKESSMVETDDESETDEELPKIHFPMLDEKEDERILRRMNERLTLERGLKWAVYRFMVGNDDKEKFRSLVESLKNDYNEEKNSLIAFFEGPPTFVMVAVEANTLDTKSVVGISDIVNQLYGIPDVSQTSNQDKVKARLLFFELEVLYLLNRQKIQRLVVAQHCIINIYTSGYPSCDRGQEDMIIDVGGEHRDVCRVLVAMLSCVYEEFQYPKSLIQSMEMRMRNLPSTGLTHKLYVYGRKQKIMASYEDGKEMMSLDYLLLSKPFLLVFLRLDHADLLTREEGKFINNIRGPSDSEFEVRLTDYGSGSVKLIIFGKSAGVTTDAMKTFVVKFLLCGFEIKILSLSLMLWYSDQKKLRELGDMGDAQAFDLAKVLENRQFNGSGGGYFVGMWLSDDEDDEDI</sequence>
<accession>A0A484MD98</accession>
<keyword evidence="3" id="KW-1185">Reference proteome</keyword>
<feature type="coiled-coil region" evidence="1">
    <location>
        <begin position="30"/>
        <end position="64"/>
    </location>
</feature>
<dbReference type="Proteomes" id="UP000595140">
    <property type="component" value="Unassembled WGS sequence"/>
</dbReference>